<evidence type="ECO:0000259" key="13">
    <source>
        <dbReference type="PROSITE" id="PS51760"/>
    </source>
</evidence>
<evidence type="ECO:0000256" key="11">
    <source>
        <dbReference type="PROSITE-ProRule" id="PRU10061"/>
    </source>
</evidence>
<evidence type="ECO:0000256" key="12">
    <source>
        <dbReference type="RuleBase" id="RU361174"/>
    </source>
</evidence>
<evidence type="ECO:0000256" key="10">
    <source>
        <dbReference type="ARBA" id="ARBA00023326"/>
    </source>
</evidence>
<organism evidence="14 15">
    <name type="scientific">Marasmiellus scandens</name>
    <dbReference type="NCBI Taxonomy" id="2682957"/>
    <lineage>
        <taxon>Eukaryota</taxon>
        <taxon>Fungi</taxon>
        <taxon>Dikarya</taxon>
        <taxon>Basidiomycota</taxon>
        <taxon>Agaricomycotina</taxon>
        <taxon>Agaricomycetes</taxon>
        <taxon>Agaricomycetidae</taxon>
        <taxon>Agaricales</taxon>
        <taxon>Marasmiineae</taxon>
        <taxon>Omphalotaceae</taxon>
        <taxon>Marasmiellus</taxon>
    </lineage>
</organism>
<evidence type="ECO:0000256" key="9">
    <source>
        <dbReference type="ARBA" id="ARBA00023295"/>
    </source>
</evidence>
<keyword evidence="5" id="KW-0964">Secreted</keyword>
<dbReference type="InterPro" id="IPR031158">
    <property type="entry name" value="GH10_AS"/>
</dbReference>
<keyword evidence="15" id="KW-1185">Reference proteome</keyword>
<gene>
    <name evidence="14" type="ORF">VKT23_004292</name>
</gene>
<reference evidence="14 15" key="1">
    <citation type="submission" date="2024-01" db="EMBL/GenBank/DDBJ databases">
        <title>A draft genome for the cacao thread blight pathogen Marasmiellus scandens.</title>
        <authorList>
            <person name="Baruah I.K."/>
            <person name="Leung J."/>
            <person name="Bukari Y."/>
            <person name="Amoako-Attah I."/>
            <person name="Meinhardt L.W."/>
            <person name="Bailey B.A."/>
            <person name="Cohen S.P."/>
        </authorList>
    </citation>
    <scope>NUCLEOTIDE SEQUENCE [LARGE SCALE GENOMIC DNA]</scope>
    <source>
        <strain evidence="14 15">GH-19</strain>
    </source>
</reference>
<feature type="domain" description="GH10" evidence="13">
    <location>
        <begin position="1"/>
        <end position="144"/>
    </location>
</feature>
<evidence type="ECO:0000256" key="8">
    <source>
        <dbReference type="ARBA" id="ARBA00023277"/>
    </source>
</evidence>
<evidence type="ECO:0000256" key="5">
    <source>
        <dbReference type="ARBA" id="ARBA00022525"/>
    </source>
</evidence>
<dbReference type="PROSITE" id="PS00591">
    <property type="entry name" value="GH10_1"/>
    <property type="match status" value="1"/>
</dbReference>
<comment type="catalytic activity">
    <reaction evidence="1 12">
        <text>Endohydrolysis of (1-&gt;4)-beta-D-xylosidic linkages in xylans.</text>
        <dbReference type="EC" id="3.2.1.8"/>
    </reaction>
</comment>
<dbReference type="InterPro" id="IPR017853">
    <property type="entry name" value="GH"/>
</dbReference>
<name>A0ABR1JTN8_9AGAR</name>
<proteinExistence type="inferred from homology"/>
<dbReference type="Gene3D" id="3.20.20.80">
    <property type="entry name" value="Glycosidases"/>
    <property type="match status" value="1"/>
</dbReference>
<dbReference type="PANTHER" id="PTHR31490">
    <property type="entry name" value="GLYCOSYL HYDROLASE"/>
    <property type="match status" value="1"/>
</dbReference>
<evidence type="ECO:0000256" key="6">
    <source>
        <dbReference type="ARBA" id="ARBA00022651"/>
    </source>
</evidence>
<dbReference type="PRINTS" id="PR00134">
    <property type="entry name" value="GLHYDRLASE10"/>
</dbReference>
<comment type="similarity">
    <text evidence="4 12">Belongs to the glycosyl hydrolase 10 (cellulase F) family.</text>
</comment>
<dbReference type="EC" id="3.2.1.8" evidence="12"/>
<keyword evidence="8 12" id="KW-0119">Carbohydrate metabolism</keyword>
<dbReference type="PANTHER" id="PTHR31490:SF35">
    <property type="entry name" value="ENDO-1,4-BETA-XYLANASE"/>
    <property type="match status" value="1"/>
</dbReference>
<dbReference type="SUPFAM" id="SSF51445">
    <property type="entry name" value="(Trans)glycosidases"/>
    <property type="match status" value="1"/>
</dbReference>
<evidence type="ECO:0000313" key="15">
    <source>
        <dbReference type="Proteomes" id="UP001498398"/>
    </source>
</evidence>
<dbReference type="InterPro" id="IPR044846">
    <property type="entry name" value="GH10"/>
</dbReference>
<dbReference type="SMART" id="SM00633">
    <property type="entry name" value="Glyco_10"/>
    <property type="match status" value="1"/>
</dbReference>
<evidence type="ECO:0000256" key="7">
    <source>
        <dbReference type="ARBA" id="ARBA00022801"/>
    </source>
</evidence>
<dbReference type="InterPro" id="IPR001000">
    <property type="entry name" value="GH10_dom"/>
</dbReference>
<dbReference type="Pfam" id="PF00331">
    <property type="entry name" value="Glyco_hydro_10"/>
    <property type="match status" value="1"/>
</dbReference>
<dbReference type="PROSITE" id="PS51760">
    <property type="entry name" value="GH10_2"/>
    <property type="match status" value="1"/>
</dbReference>
<comment type="pathway">
    <text evidence="3">Glycan degradation; xylan degradation.</text>
</comment>
<keyword evidence="6" id="KW-0858">Xylan degradation</keyword>
<evidence type="ECO:0000256" key="2">
    <source>
        <dbReference type="ARBA" id="ARBA00004613"/>
    </source>
</evidence>
<evidence type="ECO:0000313" key="14">
    <source>
        <dbReference type="EMBL" id="KAK7467234.1"/>
    </source>
</evidence>
<sequence length="144" mass="15501">MQSFVFTDTLGDSYIDIALQAAKAADPDTKLYINDFNIEGPGAKSTAMQNLVKDLQSRGIPINGVGIQAHLIVGALPADIQQNLEAFTALGIEVAITELDIRMDLPATPEKLAQQKEDYTTVITACNNVPGCIGVTIWDFVSDF</sequence>
<evidence type="ECO:0000256" key="4">
    <source>
        <dbReference type="ARBA" id="ARBA00007495"/>
    </source>
</evidence>
<comment type="caution">
    <text evidence="14">The sequence shown here is derived from an EMBL/GenBank/DDBJ whole genome shotgun (WGS) entry which is preliminary data.</text>
</comment>
<evidence type="ECO:0000256" key="1">
    <source>
        <dbReference type="ARBA" id="ARBA00000681"/>
    </source>
</evidence>
<comment type="subcellular location">
    <subcellularLocation>
        <location evidence="2">Secreted</location>
    </subcellularLocation>
</comment>
<feature type="active site" description="Nucleophile" evidence="11">
    <location>
        <position position="98"/>
    </location>
</feature>
<keyword evidence="7 12" id="KW-0378">Hydrolase</keyword>
<keyword evidence="10 12" id="KW-0624">Polysaccharide degradation</keyword>
<protein>
    <recommendedName>
        <fullName evidence="12">Beta-xylanase</fullName>
        <ecNumber evidence="12">3.2.1.8</ecNumber>
    </recommendedName>
</protein>
<evidence type="ECO:0000256" key="3">
    <source>
        <dbReference type="ARBA" id="ARBA00004851"/>
    </source>
</evidence>
<dbReference type="EMBL" id="JBANRG010000004">
    <property type="protein sequence ID" value="KAK7467234.1"/>
    <property type="molecule type" value="Genomic_DNA"/>
</dbReference>
<accession>A0ABR1JTN8</accession>
<dbReference type="Proteomes" id="UP001498398">
    <property type="component" value="Unassembled WGS sequence"/>
</dbReference>
<keyword evidence="9 12" id="KW-0326">Glycosidase</keyword>